<dbReference type="InterPro" id="IPR001523">
    <property type="entry name" value="Paired_dom"/>
</dbReference>
<dbReference type="Gene3D" id="1.10.10.10">
    <property type="entry name" value="Winged helix-like DNA-binding domain superfamily/Winged helix DNA-binding domain"/>
    <property type="match status" value="1"/>
</dbReference>
<keyword evidence="2" id="KW-0563">Paired box</keyword>
<dbReference type="EMBL" id="KN553090">
    <property type="protein sequence ID" value="KHJ90373.1"/>
    <property type="molecule type" value="Genomic_DNA"/>
</dbReference>
<dbReference type="InterPro" id="IPR009057">
    <property type="entry name" value="Homeodomain-like_sf"/>
</dbReference>
<evidence type="ECO:0000256" key="2">
    <source>
        <dbReference type="ARBA" id="ARBA00022724"/>
    </source>
</evidence>
<dbReference type="GO" id="GO:0005634">
    <property type="term" value="C:nucleus"/>
    <property type="evidence" value="ECO:0007669"/>
    <property type="project" value="UniProtKB-SubCell"/>
</dbReference>
<gene>
    <name evidence="4" type="ORF">OESDEN_09786</name>
</gene>
<dbReference type="Pfam" id="PF00292">
    <property type="entry name" value="PAX"/>
    <property type="match status" value="1"/>
</dbReference>
<evidence type="ECO:0000256" key="1">
    <source>
        <dbReference type="ARBA" id="ARBA00004123"/>
    </source>
</evidence>
<accession>A0A0B1SYI9</accession>
<evidence type="ECO:0000313" key="5">
    <source>
        <dbReference type="Proteomes" id="UP000053660"/>
    </source>
</evidence>
<organism evidence="4 5">
    <name type="scientific">Oesophagostomum dentatum</name>
    <name type="common">Nodular worm</name>
    <dbReference type="NCBI Taxonomy" id="61180"/>
    <lineage>
        <taxon>Eukaryota</taxon>
        <taxon>Metazoa</taxon>
        <taxon>Ecdysozoa</taxon>
        <taxon>Nematoda</taxon>
        <taxon>Chromadorea</taxon>
        <taxon>Rhabditida</taxon>
        <taxon>Rhabditina</taxon>
        <taxon>Rhabditomorpha</taxon>
        <taxon>Strongyloidea</taxon>
        <taxon>Strongylidae</taxon>
        <taxon>Oesophagostomum</taxon>
    </lineage>
</organism>
<dbReference type="GO" id="GO:0006355">
    <property type="term" value="P:regulation of DNA-templated transcription"/>
    <property type="evidence" value="ECO:0007669"/>
    <property type="project" value="InterPro"/>
</dbReference>
<comment type="subcellular location">
    <subcellularLocation>
        <location evidence="1">Nucleus</location>
    </subcellularLocation>
</comment>
<evidence type="ECO:0000259" key="3">
    <source>
        <dbReference type="Pfam" id="PF00292"/>
    </source>
</evidence>
<proteinExistence type="predicted"/>
<evidence type="ECO:0000313" key="4">
    <source>
        <dbReference type="EMBL" id="KHJ90373.1"/>
    </source>
</evidence>
<dbReference type="AlphaFoldDB" id="A0A0B1SYI9"/>
<dbReference type="Proteomes" id="UP000053660">
    <property type="component" value="Unassembled WGS sequence"/>
</dbReference>
<feature type="domain" description="Paired" evidence="3">
    <location>
        <begin position="5"/>
        <end position="64"/>
    </location>
</feature>
<protein>
    <recommendedName>
        <fullName evidence="3">Paired domain-containing protein</fullName>
    </recommendedName>
</protein>
<dbReference type="InterPro" id="IPR036388">
    <property type="entry name" value="WH-like_DNA-bd_sf"/>
</dbReference>
<keyword evidence="5" id="KW-1185">Reference proteome</keyword>
<reference evidence="4 5" key="1">
    <citation type="submission" date="2014-03" db="EMBL/GenBank/DDBJ databases">
        <title>Draft genome of the hookworm Oesophagostomum dentatum.</title>
        <authorList>
            <person name="Mitreva M."/>
        </authorList>
    </citation>
    <scope>NUCLEOTIDE SEQUENCE [LARGE SCALE GENOMIC DNA]</scope>
    <source>
        <strain evidence="4 5">OD-Hann</strain>
    </source>
</reference>
<name>A0A0B1SYI9_OESDE</name>
<sequence>MVKKAEIPEAVKSDIVNLNNSGVRISEIANVLKAPKQTVFSIIARYKIRYSVKNNSRNGRPRATIARKDIRIVCRSKADLNLTVEDTLIETFESA</sequence>
<dbReference type="OrthoDB" id="3263820at2759"/>
<dbReference type="GO" id="GO:0003677">
    <property type="term" value="F:DNA binding"/>
    <property type="evidence" value="ECO:0007669"/>
    <property type="project" value="InterPro"/>
</dbReference>
<dbReference type="SUPFAM" id="SSF46689">
    <property type="entry name" value="Homeodomain-like"/>
    <property type="match status" value="1"/>
</dbReference>